<evidence type="ECO:0000313" key="9">
    <source>
        <dbReference type="EnsemblMetazoa" id="AARA006497-PA"/>
    </source>
</evidence>
<dbReference type="Gene3D" id="3.30.9.10">
    <property type="entry name" value="D-Amino Acid Oxidase, subunit A, domain 2"/>
    <property type="match status" value="1"/>
</dbReference>
<dbReference type="SUPFAM" id="SSF54373">
    <property type="entry name" value="FAD-linked reductases, C-terminal domain"/>
    <property type="match status" value="1"/>
</dbReference>
<keyword evidence="10" id="KW-1185">Reference proteome</keyword>
<feature type="binding site" evidence="7">
    <location>
        <position position="356"/>
    </location>
    <ligand>
        <name>D-dopa</name>
        <dbReference type="ChEBI" id="CHEBI:149689"/>
    </ligand>
</feature>
<organism evidence="9 10">
    <name type="scientific">Anopheles arabiensis</name>
    <name type="common">Mosquito</name>
    <dbReference type="NCBI Taxonomy" id="7173"/>
    <lineage>
        <taxon>Eukaryota</taxon>
        <taxon>Metazoa</taxon>
        <taxon>Ecdysozoa</taxon>
        <taxon>Arthropoda</taxon>
        <taxon>Hexapoda</taxon>
        <taxon>Insecta</taxon>
        <taxon>Pterygota</taxon>
        <taxon>Neoptera</taxon>
        <taxon>Endopterygota</taxon>
        <taxon>Diptera</taxon>
        <taxon>Nematocera</taxon>
        <taxon>Culicoidea</taxon>
        <taxon>Culicidae</taxon>
        <taxon>Anophelinae</taxon>
        <taxon>Anopheles</taxon>
    </lineage>
</organism>
<dbReference type="VEuPathDB" id="VectorBase:AARA21_014901"/>
<dbReference type="VEuPathDB" id="VectorBase:AARA006497"/>
<dbReference type="InterPro" id="IPR006181">
    <property type="entry name" value="D-amino_acid_oxidase_CS"/>
</dbReference>
<dbReference type="PIRSF" id="PIRSF000189">
    <property type="entry name" value="D-aa_oxidase"/>
    <property type="match status" value="1"/>
</dbReference>
<dbReference type="Gene3D" id="3.40.50.720">
    <property type="entry name" value="NAD(P)-binding Rossmann-like Domain"/>
    <property type="match status" value="1"/>
</dbReference>
<keyword evidence="6" id="KW-0560">Oxidoreductase</keyword>
<dbReference type="InterPro" id="IPR023209">
    <property type="entry name" value="DAO"/>
</dbReference>
<dbReference type="SUPFAM" id="SSF51971">
    <property type="entry name" value="Nucleotide-binding domain"/>
    <property type="match status" value="1"/>
</dbReference>
<dbReference type="GO" id="GO:0071949">
    <property type="term" value="F:FAD binding"/>
    <property type="evidence" value="ECO:0007669"/>
    <property type="project" value="InterPro"/>
</dbReference>
<dbReference type="EnsemblMetazoa" id="AARA006497-RA">
    <property type="protein sequence ID" value="AARA006497-PA"/>
    <property type="gene ID" value="AARA006497"/>
</dbReference>
<comment type="cofactor">
    <cofactor evidence="1 7">
        <name>FAD</name>
        <dbReference type="ChEBI" id="CHEBI:57692"/>
    </cofactor>
</comment>
<dbReference type="GO" id="GO:0005782">
    <property type="term" value="C:peroxisomal matrix"/>
    <property type="evidence" value="ECO:0007669"/>
    <property type="project" value="UniProtKB-SubCell"/>
</dbReference>
<comment type="similarity">
    <text evidence="3">Belongs to the DAMOX/DASOX family.</text>
</comment>
<dbReference type="InterPro" id="IPR006076">
    <property type="entry name" value="FAD-dep_OxRdtase"/>
</dbReference>
<keyword evidence="5 7" id="KW-0274">FAD</keyword>
<comment type="subcellular location">
    <subcellularLocation>
        <location evidence="2">Peroxisome matrix</location>
    </subcellularLocation>
</comment>
<dbReference type="GeneID" id="120908475"/>
<dbReference type="PANTHER" id="PTHR11530">
    <property type="entry name" value="D-AMINO ACID OXIDASE"/>
    <property type="match status" value="1"/>
</dbReference>
<reference evidence="9" key="1">
    <citation type="submission" date="2022-08" db="UniProtKB">
        <authorList>
            <consortium name="EnsemblMetazoa"/>
        </authorList>
    </citation>
    <scope>IDENTIFICATION</scope>
    <source>
        <strain evidence="9">Dongola</strain>
    </source>
</reference>
<dbReference type="PROSITE" id="PS00677">
    <property type="entry name" value="DAO"/>
    <property type="match status" value="1"/>
</dbReference>
<protein>
    <recommendedName>
        <fullName evidence="8">FAD dependent oxidoreductase domain-containing protein</fullName>
    </recommendedName>
</protein>
<feature type="binding site" evidence="7">
    <location>
        <position position="324"/>
    </location>
    <ligand>
        <name>D-dopa</name>
        <dbReference type="ChEBI" id="CHEBI:149689"/>
    </ligand>
</feature>
<evidence type="ECO:0000256" key="1">
    <source>
        <dbReference type="ARBA" id="ARBA00001974"/>
    </source>
</evidence>
<proteinExistence type="inferred from homology"/>
<evidence type="ECO:0000256" key="7">
    <source>
        <dbReference type="PIRSR" id="PIRSR000189-1"/>
    </source>
</evidence>
<dbReference type="KEGG" id="aara:120908475"/>
<dbReference type="GO" id="GO:0003884">
    <property type="term" value="F:D-amino-acid oxidase activity"/>
    <property type="evidence" value="ECO:0007669"/>
    <property type="project" value="InterPro"/>
</dbReference>
<evidence type="ECO:0000256" key="6">
    <source>
        <dbReference type="ARBA" id="ARBA00023002"/>
    </source>
</evidence>
<feature type="binding site" evidence="7">
    <location>
        <position position="270"/>
    </location>
    <ligand>
        <name>D-dopa</name>
        <dbReference type="ChEBI" id="CHEBI:149689"/>
    </ligand>
</feature>
<sequence>MYDSGDSKASIAQSFIWCFDTTVTVLSTISRIERITVMAAEQLHFVILGAGINGLSCAVRLSHEYPRSTVHIISEHFSPNTTSDVAAGLWGPYCLEGTSEYECRSWAQETHNYFLQLWQDGYADKCGICLVPVIELFHRDTSSPWWRNIVFGFQEMYLSSDDFDLAHQTNYRNSKSVAFMYTTFTCEPSKIMKCYIDTLSNRNVKFYQKRLQSINCLEMLNIQANAIIVNCLGLNSQHVFNDLELFPVRGQVQKVKSSSVFHSFANESCYIIPNTDTVVLGGTKQKIDSLRIDPNDRYYIRANCFAIQPRLKNAAIVMDCVGLRPARSSGVRLEIEIISFDNGQNHAVIHNYGHGGAGISLAWGCAGTVTRLVQQYIGETSITRLKL</sequence>
<evidence type="ECO:0000256" key="3">
    <source>
        <dbReference type="ARBA" id="ARBA00006730"/>
    </source>
</evidence>
<evidence type="ECO:0000313" key="10">
    <source>
        <dbReference type="Proteomes" id="UP000075840"/>
    </source>
</evidence>
<dbReference type="PANTHER" id="PTHR11530:SF11">
    <property type="entry name" value="D-ASPARTATE OXIDASE"/>
    <property type="match status" value="1"/>
</dbReference>
<evidence type="ECO:0000259" key="8">
    <source>
        <dbReference type="Pfam" id="PF01266"/>
    </source>
</evidence>
<accession>A0A182HYW9</accession>
<feature type="binding site" evidence="7">
    <location>
        <begin position="82"/>
        <end position="83"/>
    </location>
    <ligand>
        <name>FAD</name>
        <dbReference type="ChEBI" id="CHEBI:57692"/>
    </ligand>
</feature>
<evidence type="ECO:0000256" key="5">
    <source>
        <dbReference type="ARBA" id="ARBA00022827"/>
    </source>
</evidence>
<feature type="domain" description="FAD dependent oxidoreductase" evidence="8">
    <location>
        <begin position="45"/>
        <end position="371"/>
    </location>
</feature>
<keyword evidence="4" id="KW-0285">Flavoprotein</keyword>
<dbReference type="Pfam" id="PF01266">
    <property type="entry name" value="DAO"/>
    <property type="match status" value="1"/>
</dbReference>
<dbReference type="AlphaFoldDB" id="A0A182HYW9"/>
<evidence type="ECO:0000256" key="4">
    <source>
        <dbReference type="ARBA" id="ARBA00022630"/>
    </source>
</evidence>
<name>A0A182HYW9_ANOAR</name>
<dbReference type="Proteomes" id="UP000075840">
    <property type="component" value="Unassembled WGS sequence"/>
</dbReference>
<dbReference type="EMBL" id="APCN01007114">
    <property type="status" value="NOT_ANNOTATED_CDS"/>
    <property type="molecule type" value="Genomic_DNA"/>
</dbReference>
<dbReference type="GO" id="GO:0019478">
    <property type="term" value="P:D-amino acid catabolic process"/>
    <property type="evidence" value="ECO:0007669"/>
    <property type="project" value="TreeGrafter"/>
</dbReference>
<dbReference type="RefSeq" id="XP_040175401.1">
    <property type="nucleotide sequence ID" value="XM_040319467.1"/>
</dbReference>
<feature type="binding site" evidence="7">
    <location>
        <begin position="87"/>
        <end position="89"/>
    </location>
    <ligand>
        <name>FAD</name>
        <dbReference type="ChEBI" id="CHEBI:57692"/>
    </ligand>
</feature>
<evidence type="ECO:0000256" key="2">
    <source>
        <dbReference type="ARBA" id="ARBA00004253"/>
    </source>
</evidence>